<dbReference type="EMBL" id="JADGJD010000081">
    <property type="protein sequence ID" value="KAJ3055395.1"/>
    <property type="molecule type" value="Genomic_DNA"/>
</dbReference>
<feature type="domain" description="Poly(A) RNA polymerase mitochondrial-like central palm" evidence="12">
    <location>
        <begin position="162"/>
        <end position="274"/>
    </location>
</feature>
<organism evidence="13 14">
    <name type="scientific">Rhizophlyctis rosea</name>
    <dbReference type="NCBI Taxonomy" id="64517"/>
    <lineage>
        <taxon>Eukaryota</taxon>
        <taxon>Fungi</taxon>
        <taxon>Fungi incertae sedis</taxon>
        <taxon>Chytridiomycota</taxon>
        <taxon>Chytridiomycota incertae sedis</taxon>
        <taxon>Chytridiomycetes</taxon>
        <taxon>Rhizophlyctidales</taxon>
        <taxon>Rhizophlyctidaceae</taxon>
        <taxon>Rhizophlyctis</taxon>
    </lineage>
</organism>
<dbReference type="PANTHER" id="PTHR12271">
    <property type="entry name" value="POLY A POLYMERASE CID PAP -RELATED"/>
    <property type="match status" value="1"/>
</dbReference>
<evidence type="ECO:0000313" key="14">
    <source>
        <dbReference type="Proteomes" id="UP001212841"/>
    </source>
</evidence>
<dbReference type="Proteomes" id="UP001212841">
    <property type="component" value="Unassembled WGS sequence"/>
</dbReference>
<keyword evidence="7" id="KW-0808">Transferase</keyword>
<feature type="region of interest" description="Disordered" evidence="10">
    <location>
        <begin position="1"/>
        <end position="26"/>
    </location>
</feature>
<feature type="domain" description="PAP-associated" evidence="11">
    <location>
        <begin position="390"/>
        <end position="453"/>
    </location>
</feature>
<evidence type="ECO:0000256" key="5">
    <source>
        <dbReference type="ARBA" id="ARBA00012388"/>
    </source>
</evidence>
<dbReference type="Gene3D" id="3.30.460.10">
    <property type="entry name" value="Beta Polymerase, domain 2"/>
    <property type="match status" value="1"/>
</dbReference>
<dbReference type="GO" id="GO:0031123">
    <property type="term" value="P:RNA 3'-end processing"/>
    <property type="evidence" value="ECO:0007669"/>
    <property type="project" value="TreeGrafter"/>
</dbReference>
<keyword evidence="8" id="KW-0479">Metal-binding</keyword>
<dbReference type="InterPro" id="IPR043519">
    <property type="entry name" value="NT_sf"/>
</dbReference>
<evidence type="ECO:0000256" key="2">
    <source>
        <dbReference type="ARBA" id="ARBA00001946"/>
    </source>
</evidence>
<feature type="compositionally biased region" description="Polar residues" evidence="10">
    <location>
        <begin position="1"/>
        <end position="23"/>
    </location>
</feature>
<evidence type="ECO:0000259" key="12">
    <source>
        <dbReference type="Pfam" id="PF22600"/>
    </source>
</evidence>
<name>A0AAD5X8S3_9FUNG</name>
<comment type="cofactor">
    <cofactor evidence="2">
        <name>Mg(2+)</name>
        <dbReference type="ChEBI" id="CHEBI:18420"/>
    </cofactor>
</comment>
<evidence type="ECO:0000256" key="8">
    <source>
        <dbReference type="ARBA" id="ARBA00022723"/>
    </source>
</evidence>
<protein>
    <recommendedName>
        <fullName evidence="5">polynucleotide adenylyltransferase</fullName>
        <ecNumber evidence="5">2.7.7.19</ecNumber>
    </recommendedName>
</protein>
<keyword evidence="9" id="KW-0460">Magnesium</keyword>
<comment type="similarity">
    <text evidence="4">Belongs to the DNA polymerase type-B-like family.</text>
</comment>
<evidence type="ECO:0000256" key="6">
    <source>
        <dbReference type="ARBA" id="ARBA00022490"/>
    </source>
</evidence>
<evidence type="ECO:0000259" key="11">
    <source>
        <dbReference type="Pfam" id="PF03828"/>
    </source>
</evidence>
<evidence type="ECO:0000313" key="13">
    <source>
        <dbReference type="EMBL" id="KAJ3055395.1"/>
    </source>
</evidence>
<accession>A0AAD5X8S3</accession>
<dbReference type="AlphaFoldDB" id="A0AAD5X8S3"/>
<evidence type="ECO:0000256" key="7">
    <source>
        <dbReference type="ARBA" id="ARBA00022679"/>
    </source>
</evidence>
<keyword evidence="6" id="KW-0963">Cytoplasm</keyword>
<evidence type="ECO:0000256" key="9">
    <source>
        <dbReference type="ARBA" id="ARBA00022842"/>
    </source>
</evidence>
<dbReference type="CDD" id="cd05402">
    <property type="entry name" value="NT_PAP_TUTase"/>
    <property type="match status" value="1"/>
</dbReference>
<evidence type="ECO:0000256" key="1">
    <source>
        <dbReference type="ARBA" id="ARBA00001936"/>
    </source>
</evidence>
<dbReference type="PANTHER" id="PTHR12271:SF40">
    <property type="entry name" value="POLY(A) RNA POLYMERASE GLD2"/>
    <property type="match status" value="1"/>
</dbReference>
<keyword evidence="14" id="KW-1185">Reference proteome</keyword>
<dbReference type="GO" id="GO:0010605">
    <property type="term" value="P:negative regulation of macromolecule metabolic process"/>
    <property type="evidence" value="ECO:0007669"/>
    <property type="project" value="UniProtKB-ARBA"/>
</dbReference>
<dbReference type="Gene3D" id="1.10.1410.10">
    <property type="match status" value="1"/>
</dbReference>
<dbReference type="SUPFAM" id="SSF81301">
    <property type="entry name" value="Nucleotidyltransferase"/>
    <property type="match status" value="1"/>
</dbReference>
<sequence>MHMQSVQERAEAQSQHEQAQYTRGHQRIASELDKGYIMERDSEEVTTAYGLLPHGLFIGTPEPSASAADYVGRENGGVQSAAGVVRSDADMSAAVLNGSEAQYDPSIPVAEELLKSKLRSDPARLNRRYFDALSKSILEVVQQVRMGGGKSGRWEQERERLGGVVKTVRMIIESVFPGSTVHQVGSTVSGLALADADLDFTVLFPRGTNYTAVQCVERLAGALKLDGPFGEVKPLPRAKVPILKLKDMATGIRCDISFGNELALHNTKLLATYALLDHRVRQMTVFRELPSISLHPPESDLVTSVKHWVKRKGINFPVMGHPSSYCYTLLVINFLQRRNVIPSLQTLPPSGSGTVPERLLTTSSGSYNVYFHNEPDRLHEIWQTENEETVGELLLAFFKDFGTELDFVYKVSSVRTGGLLHKAEKNWSKDSANGRSGGGRIKHWMAVEDPFDLEQNLSSSVDRDMLHAIRGHFQVASKILCGATDLPASKSLGLETMGTAALARAVVEKICEECEPLKRGGVSGRSAAAFGGGVGRRGRKSKGIYLGE</sequence>
<proteinExistence type="inferred from homology"/>
<comment type="cofactor">
    <cofactor evidence="1">
        <name>Mn(2+)</name>
        <dbReference type="ChEBI" id="CHEBI:29035"/>
    </cofactor>
</comment>
<dbReference type="GO" id="GO:1990817">
    <property type="term" value="F:poly(A) RNA polymerase activity"/>
    <property type="evidence" value="ECO:0007669"/>
    <property type="project" value="UniProtKB-EC"/>
</dbReference>
<dbReference type="InterPro" id="IPR002058">
    <property type="entry name" value="PAP_assoc"/>
</dbReference>
<gene>
    <name evidence="13" type="ORF">HK097_010671</name>
</gene>
<dbReference type="EC" id="2.7.7.19" evidence="5"/>
<dbReference type="Pfam" id="PF03828">
    <property type="entry name" value="PAP_assoc"/>
    <property type="match status" value="1"/>
</dbReference>
<reference evidence="13" key="1">
    <citation type="submission" date="2020-05" db="EMBL/GenBank/DDBJ databases">
        <title>Phylogenomic resolution of chytrid fungi.</title>
        <authorList>
            <person name="Stajich J.E."/>
            <person name="Amses K."/>
            <person name="Simmons R."/>
            <person name="Seto K."/>
            <person name="Myers J."/>
            <person name="Bonds A."/>
            <person name="Quandt C.A."/>
            <person name="Barry K."/>
            <person name="Liu P."/>
            <person name="Grigoriev I."/>
            <person name="Longcore J.E."/>
            <person name="James T.Y."/>
        </authorList>
    </citation>
    <scope>NUCLEOTIDE SEQUENCE</scope>
    <source>
        <strain evidence="13">JEL0318</strain>
    </source>
</reference>
<dbReference type="Pfam" id="PF22600">
    <property type="entry name" value="MTPAP-like_central"/>
    <property type="match status" value="1"/>
</dbReference>
<dbReference type="GO" id="GO:0046872">
    <property type="term" value="F:metal ion binding"/>
    <property type="evidence" value="ECO:0007669"/>
    <property type="project" value="UniProtKB-KW"/>
</dbReference>
<evidence type="ECO:0000256" key="10">
    <source>
        <dbReference type="SAM" id="MobiDB-lite"/>
    </source>
</evidence>
<dbReference type="GO" id="GO:0005737">
    <property type="term" value="C:cytoplasm"/>
    <property type="evidence" value="ECO:0007669"/>
    <property type="project" value="UniProtKB-SubCell"/>
</dbReference>
<dbReference type="SUPFAM" id="SSF81631">
    <property type="entry name" value="PAP/OAS1 substrate-binding domain"/>
    <property type="match status" value="1"/>
</dbReference>
<evidence type="ECO:0000256" key="4">
    <source>
        <dbReference type="ARBA" id="ARBA00008593"/>
    </source>
</evidence>
<comment type="caution">
    <text evidence="13">The sequence shown here is derived from an EMBL/GenBank/DDBJ whole genome shotgun (WGS) entry which is preliminary data.</text>
</comment>
<dbReference type="InterPro" id="IPR054708">
    <property type="entry name" value="MTPAP-like_central"/>
</dbReference>
<evidence type="ECO:0000256" key="3">
    <source>
        <dbReference type="ARBA" id="ARBA00004496"/>
    </source>
</evidence>
<comment type="subcellular location">
    <subcellularLocation>
        <location evidence="3">Cytoplasm</location>
    </subcellularLocation>
</comment>